<evidence type="ECO:0000313" key="2">
    <source>
        <dbReference type="EMBL" id="MEW7311136.1"/>
    </source>
</evidence>
<feature type="region of interest" description="Disordered" evidence="1">
    <location>
        <begin position="1"/>
        <end position="28"/>
    </location>
</feature>
<keyword evidence="3" id="KW-1185">Reference proteome</keyword>
<gene>
    <name evidence="2" type="ORF">AB1E22_00075</name>
</gene>
<proteinExistence type="predicted"/>
<dbReference type="Proteomes" id="UP001555342">
    <property type="component" value="Unassembled WGS sequence"/>
</dbReference>
<comment type="caution">
    <text evidence="2">The sequence shown here is derived from an EMBL/GenBank/DDBJ whole genome shotgun (WGS) entry which is preliminary data.</text>
</comment>
<dbReference type="EMBL" id="JBFMVT010000001">
    <property type="protein sequence ID" value="MEW7311136.1"/>
    <property type="molecule type" value="Genomic_DNA"/>
</dbReference>
<protein>
    <submittedName>
        <fullName evidence="2">Uncharacterized protein</fullName>
    </submittedName>
</protein>
<sequence>MNTPDTTERRGDIKATVHRRGEGVGQRPAAGVDLAVAIRP</sequence>
<name>A0ABV3NNK0_9ENTR</name>
<reference evidence="2 3" key="1">
    <citation type="submission" date="2024-07" db="EMBL/GenBank/DDBJ databases">
        <authorList>
            <person name="Wang L."/>
        </authorList>
    </citation>
    <scope>NUCLEOTIDE SEQUENCE [LARGE SCALE GENOMIC DNA]</scope>
    <source>
        <strain evidence="2 3">WL359</strain>
    </source>
</reference>
<accession>A0ABV3NNK0</accession>
<organism evidence="2 3">
    <name type="scientific">Buttiauxella gaviniae</name>
    <dbReference type="NCBI Taxonomy" id="82990"/>
    <lineage>
        <taxon>Bacteria</taxon>
        <taxon>Pseudomonadati</taxon>
        <taxon>Pseudomonadota</taxon>
        <taxon>Gammaproteobacteria</taxon>
        <taxon>Enterobacterales</taxon>
        <taxon>Enterobacteriaceae</taxon>
        <taxon>Buttiauxella</taxon>
    </lineage>
</organism>
<evidence type="ECO:0000256" key="1">
    <source>
        <dbReference type="SAM" id="MobiDB-lite"/>
    </source>
</evidence>
<feature type="compositionally biased region" description="Basic and acidic residues" evidence="1">
    <location>
        <begin position="1"/>
        <end position="22"/>
    </location>
</feature>
<dbReference type="RefSeq" id="WP_281630611.1">
    <property type="nucleotide sequence ID" value="NZ_JBFMVT010000001.1"/>
</dbReference>
<evidence type="ECO:0000313" key="3">
    <source>
        <dbReference type="Proteomes" id="UP001555342"/>
    </source>
</evidence>